<evidence type="ECO:0000313" key="2">
    <source>
        <dbReference type="Proteomes" id="UP000695023"/>
    </source>
</evidence>
<dbReference type="PANTHER" id="PTHR43696">
    <property type="entry name" value="COILED-COIL DOMAIN-CONTAINING PROTEIN 157"/>
    <property type="match status" value="1"/>
</dbReference>
<name>A0A9Y3VDA9_9CICH</name>
<dbReference type="InterPro" id="IPR029681">
    <property type="entry name" value="CCDC157"/>
</dbReference>
<dbReference type="AlphaFoldDB" id="A0A9Y3VDA9"/>
<dbReference type="CTD" id="550631"/>
<feature type="region of interest" description="Disordered" evidence="1">
    <location>
        <begin position="547"/>
        <end position="615"/>
    </location>
</feature>
<evidence type="ECO:0000256" key="1">
    <source>
        <dbReference type="SAM" id="MobiDB-lite"/>
    </source>
</evidence>
<dbReference type="GeneID" id="102207127"/>
<protein>
    <submittedName>
        <fullName evidence="3">Coiled-coil domain-containing protein 157 isoform X2</fullName>
    </submittedName>
</protein>
<evidence type="ECO:0000313" key="3">
    <source>
        <dbReference type="RefSeq" id="XP_005729567.1"/>
    </source>
</evidence>
<accession>A0A9Y3VDA9</accession>
<feature type="region of interest" description="Disordered" evidence="1">
    <location>
        <begin position="632"/>
        <end position="653"/>
    </location>
</feature>
<proteinExistence type="predicted"/>
<dbReference type="RefSeq" id="XP_005729567.1">
    <property type="nucleotide sequence ID" value="XM_005729510.2"/>
</dbReference>
<feature type="compositionally biased region" description="Polar residues" evidence="1">
    <location>
        <begin position="555"/>
        <end position="581"/>
    </location>
</feature>
<gene>
    <name evidence="3" type="primary">ccdc157</name>
</gene>
<keyword evidence="2" id="KW-1185">Reference proteome</keyword>
<reference evidence="3" key="1">
    <citation type="submission" date="2025-08" db="UniProtKB">
        <authorList>
            <consortium name="RefSeq"/>
        </authorList>
    </citation>
    <scope>IDENTIFICATION</scope>
</reference>
<dbReference type="Proteomes" id="UP000695023">
    <property type="component" value="Unplaced"/>
</dbReference>
<organism evidence="2 3">
    <name type="scientific">Pundamilia nyererei</name>
    <dbReference type="NCBI Taxonomy" id="303518"/>
    <lineage>
        <taxon>Eukaryota</taxon>
        <taxon>Metazoa</taxon>
        <taxon>Chordata</taxon>
        <taxon>Craniata</taxon>
        <taxon>Vertebrata</taxon>
        <taxon>Euteleostomi</taxon>
        <taxon>Actinopterygii</taxon>
        <taxon>Neopterygii</taxon>
        <taxon>Teleostei</taxon>
        <taxon>Neoteleostei</taxon>
        <taxon>Acanthomorphata</taxon>
        <taxon>Ovalentaria</taxon>
        <taxon>Cichlomorphae</taxon>
        <taxon>Cichliformes</taxon>
        <taxon>Cichlidae</taxon>
        <taxon>African cichlids</taxon>
        <taxon>Pseudocrenilabrinae</taxon>
        <taxon>Haplochromini</taxon>
        <taxon>Pundamilia</taxon>
    </lineage>
</organism>
<dbReference type="PANTHER" id="PTHR43696:SF9">
    <property type="entry name" value="COILED-COIL DOMAIN-CONTAINING PROTEIN 157"/>
    <property type="match status" value="1"/>
</dbReference>
<sequence>MSQLLGSQDCIESLRKDLVDLQGAILDVFSRTGPLRFSSWKFPDKHSCNLDMVALLEQYDFVDGEDAFNQHSHIVLLELVVDRLLLLVQSSSAYIDRLRGSHRREQTPQKGCLSVGLIVTNYWSNLVQFANIKNLTSTSPTHSSPCSPVFSSQNKSCQTVESSLIPCDACHQVQTLLRKTGDALVDLLQSEGLPSSLQPLLAAVDDSLELGRMTAGDVSQWANEQRRDTRRLEKHLQDVRCTVQPLKDRLAAAEEEQKRFRSQLERAQKDFNQEKEKLQINSVQLEFSLQKAQRVIKETEKRLHEEQQQHKRDTMSLEEMNFKLKEEIALQQNTLKALEHEKKGLQESLNTLQIEEEACSKLQHRIQQLESQISDIQLLLDKEKAKYQSACRQQESMQAKQKSLLERVDALDEECEELQKQLGERDERQIGLQSQLQQMSEEKEELRAQLTQQQDLCSKLQNEKQTLQTHTDELNNCVDELKEYVQALRERERLLVAFPELSPLAQPQSTGNVLLDMQQQLQANSIRIKVLEQENSTLLRSLEKLGERAQHNASREASTQQTHTVSLPSTPTEKRPAQSSDAARLGYVNRGKEAGGGESGVESEDRVSTSPSSIQIHLQTLHLNTACTAAKSPAKVHSPSQLYHSRAWNQRKK</sequence>
<dbReference type="SUPFAM" id="SSF57997">
    <property type="entry name" value="Tropomyosin"/>
    <property type="match status" value="1"/>
</dbReference>